<keyword evidence="3" id="KW-1185">Reference proteome</keyword>
<dbReference type="eggNOG" id="COG0790">
    <property type="taxonomic scope" value="Bacteria"/>
</dbReference>
<dbReference type="InterPro" id="IPR011990">
    <property type="entry name" value="TPR-like_helical_dom_sf"/>
</dbReference>
<sequence length="210" mass="23246" precursor="true">MPRLLLALVLLSLCLTQNPALAQSRAEYLAWRAQQGDGNALPRLAQEGDINAMIATGNCLLTGQDGKQICTLPSISTGLLYWEQALLSNQHPWLANDLLELLMRGPTMYRHTWNQDWNAICRVSQYVRHANLIQNLGTIQKSGVGLCYLSNFALPQKDTPFGLKLIEQAAHDGLSEAASILADIYAKGLYGIPTNMPKSRHWHAIAQKTQ</sequence>
<evidence type="ECO:0008006" key="4">
    <source>
        <dbReference type="Google" id="ProtNLM"/>
    </source>
</evidence>
<accession>A0LDA8</accession>
<reference evidence="3" key="1">
    <citation type="journal article" date="2009" name="Appl. Environ. Microbiol.">
        <title>Complete genome sequence of the chemolithoautotrophic marine magnetotactic coccus strain MC-1.</title>
        <authorList>
            <person name="Schubbe S."/>
            <person name="Williams T.J."/>
            <person name="Xie G."/>
            <person name="Kiss H.E."/>
            <person name="Brettin T.S."/>
            <person name="Martinez D."/>
            <person name="Ross C.A."/>
            <person name="Schuler D."/>
            <person name="Cox B.L."/>
            <person name="Nealson K.H."/>
            <person name="Bazylinski D.A."/>
        </authorList>
    </citation>
    <scope>NUCLEOTIDE SEQUENCE [LARGE SCALE GENOMIC DNA]</scope>
    <source>
        <strain evidence="3">ATCC BAA-1437 / JCM 17883 / MC-1</strain>
    </source>
</reference>
<protein>
    <recommendedName>
        <fullName evidence="4">Sel1 domain protein repeat-containing protein</fullName>
    </recommendedName>
</protein>
<dbReference type="HOGENOM" id="CLU_1308897_0_0_5"/>
<dbReference type="OrthoDB" id="5295703at2"/>
<feature type="signal peptide" evidence="1">
    <location>
        <begin position="1"/>
        <end position="22"/>
    </location>
</feature>
<feature type="chain" id="PRO_5002626041" description="Sel1 domain protein repeat-containing protein" evidence="1">
    <location>
        <begin position="23"/>
        <end position="210"/>
    </location>
</feature>
<dbReference type="Proteomes" id="UP000002586">
    <property type="component" value="Chromosome"/>
</dbReference>
<dbReference type="RefSeq" id="WP_011715007.1">
    <property type="nucleotide sequence ID" value="NC_008576.1"/>
</dbReference>
<dbReference type="AlphaFoldDB" id="A0LDA8"/>
<evidence type="ECO:0000256" key="1">
    <source>
        <dbReference type="SAM" id="SignalP"/>
    </source>
</evidence>
<evidence type="ECO:0000313" key="3">
    <source>
        <dbReference type="Proteomes" id="UP000002586"/>
    </source>
</evidence>
<keyword evidence="1" id="KW-0732">Signal</keyword>
<dbReference type="Gene3D" id="1.25.40.10">
    <property type="entry name" value="Tetratricopeptide repeat domain"/>
    <property type="match status" value="1"/>
</dbReference>
<dbReference type="EMBL" id="CP000471">
    <property type="protein sequence ID" value="ABK45951.1"/>
    <property type="molecule type" value="Genomic_DNA"/>
</dbReference>
<evidence type="ECO:0000313" key="2">
    <source>
        <dbReference type="EMBL" id="ABK45951.1"/>
    </source>
</evidence>
<proteinExistence type="predicted"/>
<reference evidence="2 3" key="2">
    <citation type="journal article" date="2012" name="Int. J. Syst. Evol. Microbiol.">
        <title>Magnetococcus marinus gen. nov., sp. nov., a marine, magnetotactic bacterium that represents a novel lineage (Magnetococcaceae fam. nov.; Magnetococcales ord. nov.) at the base of the Alphaproteobacteria.</title>
        <authorList>
            <person name="Bazylinski D.A."/>
            <person name="Williams T.J."/>
            <person name="Lefevre C.T."/>
            <person name="Berg R.J."/>
            <person name="Zhang C.L."/>
            <person name="Bowser S.S."/>
            <person name="Dean A.J."/>
            <person name="Beveridge T.J."/>
        </authorList>
    </citation>
    <scope>NUCLEOTIDE SEQUENCE [LARGE SCALE GENOMIC DNA]</scope>
    <source>
        <strain evidence="3">ATCC BAA-1437 / JCM 17883 / MC-1</strain>
    </source>
</reference>
<dbReference type="SUPFAM" id="SSF81901">
    <property type="entry name" value="HCP-like"/>
    <property type="match status" value="1"/>
</dbReference>
<name>A0LDA8_MAGMM</name>
<dbReference type="KEGG" id="mgm:Mmc1_3466"/>
<organism evidence="2 3">
    <name type="scientific">Magnetococcus marinus (strain ATCC BAA-1437 / JCM 17883 / MC-1)</name>
    <dbReference type="NCBI Taxonomy" id="156889"/>
    <lineage>
        <taxon>Bacteria</taxon>
        <taxon>Pseudomonadati</taxon>
        <taxon>Pseudomonadota</taxon>
        <taxon>Magnetococcia</taxon>
        <taxon>Magnetococcales</taxon>
        <taxon>Magnetococcaceae</taxon>
        <taxon>Magnetococcus</taxon>
    </lineage>
</organism>
<gene>
    <name evidence="2" type="ordered locus">Mmc1_3466</name>
</gene>